<reference evidence="1" key="1">
    <citation type="submission" date="2022-10" db="EMBL/GenBank/DDBJ databases">
        <title>Tapping the CABI collections for fungal endophytes: first genome assemblies for Collariella, Neodidymelliopsis, Ascochyta clinopodiicola, Didymella pomorum, Didymosphaeria variabile, Neocosmospora piperis and Neocucurbitaria cava.</title>
        <authorList>
            <person name="Hill R."/>
        </authorList>
    </citation>
    <scope>NUCLEOTIDE SEQUENCE</scope>
    <source>
        <strain evidence="1">IMI 356815</strain>
    </source>
</reference>
<dbReference type="Proteomes" id="UP001140513">
    <property type="component" value="Unassembled WGS sequence"/>
</dbReference>
<dbReference type="OrthoDB" id="188042at2759"/>
<dbReference type="InterPro" id="IPR053102">
    <property type="entry name" value="VPS_Associated"/>
</dbReference>
<dbReference type="RefSeq" id="XP_056066742.1">
    <property type="nucleotide sequence ID" value="XM_056219615.1"/>
</dbReference>
<protein>
    <submittedName>
        <fullName evidence="1">Uncharacterized protein</fullName>
    </submittedName>
</protein>
<accession>A0A9W9C7J8</accession>
<organism evidence="1 2">
    <name type="scientific">Didymosphaeria variabile</name>
    <dbReference type="NCBI Taxonomy" id="1932322"/>
    <lineage>
        <taxon>Eukaryota</taxon>
        <taxon>Fungi</taxon>
        <taxon>Dikarya</taxon>
        <taxon>Ascomycota</taxon>
        <taxon>Pezizomycotina</taxon>
        <taxon>Dothideomycetes</taxon>
        <taxon>Pleosporomycetidae</taxon>
        <taxon>Pleosporales</taxon>
        <taxon>Massarineae</taxon>
        <taxon>Didymosphaeriaceae</taxon>
        <taxon>Didymosphaeria</taxon>
    </lineage>
</organism>
<dbReference type="EMBL" id="JAPEUX010000008">
    <property type="protein sequence ID" value="KAJ4346942.1"/>
    <property type="molecule type" value="Genomic_DNA"/>
</dbReference>
<dbReference type="PANTHER" id="PTHR48220:SF1">
    <property type="entry name" value="VACUOLAR PROTEIN SORTING-ASSOCIATED PROTEIN 62-RELATED"/>
    <property type="match status" value="1"/>
</dbReference>
<dbReference type="GO" id="GO:0000329">
    <property type="term" value="C:fungal-type vacuole membrane"/>
    <property type="evidence" value="ECO:0007669"/>
    <property type="project" value="TreeGrafter"/>
</dbReference>
<keyword evidence="2" id="KW-1185">Reference proteome</keyword>
<dbReference type="GO" id="GO:0006623">
    <property type="term" value="P:protein targeting to vacuole"/>
    <property type="evidence" value="ECO:0007669"/>
    <property type="project" value="TreeGrafter"/>
</dbReference>
<name>A0A9W9C7J8_9PLEO</name>
<evidence type="ECO:0000313" key="1">
    <source>
        <dbReference type="EMBL" id="KAJ4346942.1"/>
    </source>
</evidence>
<gene>
    <name evidence="1" type="ORF">N0V89_010875</name>
</gene>
<evidence type="ECO:0000313" key="2">
    <source>
        <dbReference type="Proteomes" id="UP001140513"/>
    </source>
</evidence>
<sequence length="266" mass="29111">MEAFSTTRPPIVYLFSKDPYRPSPPIATLANTRPKIAREDISFPTSPLTLTNLDQLNNVAPKGKNDVYLTSIADVTTNPAWLNGIQTGDDGGTGNEKTCAIMVVDKALYPTPGTHDHTIPNLNITTSLLLVDDADAGPKYDPLLSAYFYTFAPSSKTFTPVEPTPDAPTGWLYYKGKWGDEEYPASDKRQKSLLGNKKYVGGPTGPADKQLDRKEVWPQNQWSGGQKIRTTLDAGWVAKQWFSKLNCFGGTKKGVIRVKVSGEVIG</sequence>
<comment type="caution">
    <text evidence="1">The sequence shown here is derived from an EMBL/GenBank/DDBJ whole genome shotgun (WGS) entry which is preliminary data.</text>
</comment>
<dbReference type="PANTHER" id="PTHR48220">
    <property type="match status" value="1"/>
</dbReference>
<dbReference type="AlphaFoldDB" id="A0A9W9C7J8"/>
<proteinExistence type="predicted"/>
<dbReference type="GeneID" id="80914405"/>